<gene>
    <name evidence="1" type="ORF">ACFSQ6_14440</name>
</gene>
<evidence type="ECO:0000313" key="2">
    <source>
        <dbReference type="Proteomes" id="UP001597418"/>
    </source>
</evidence>
<accession>A0ABW5UIJ7</accession>
<name>A0ABW5UIJ7_9SPHI</name>
<proteinExistence type="predicted"/>
<evidence type="ECO:0000313" key="1">
    <source>
        <dbReference type="EMBL" id="MFD2744594.1"/>
    </source>
</evidence>
<keyword evidence="2" id="KW-1185">Reference proteome</keyword>
<dbReference type="InterPro" id="IPR021365">
    <property type="entry name" value="DUF2891"/>
</dbReference>
<dbReference type="EMBL" id="JBHUMB010000014">
    <property type="protein sequence ID" value="MFD2744594.1"/>
    <property type="molecule type" value="Genomic_DNA"/>
</dbReference>
<organism evidence="1 2">
    <name type="scientific">Sphingobacterium populi</name>
    <dbReference type="NCBI Taxonomy" id="1812824"/>
    <lineage>
        <taxon>Bacteria</taxon>
        <taxon>Pseudomonadati</taxon>
        <taxon>Bacteroidota</taxon>
        <taxon>Sphingobacteriia</taxon>
        <taxon>Sphingobacteriales</taxon>
        <taxon>Sphingobacteriaceae</taxon>
        <taxon>Sphingobacterium</taxon>
    </lineage>
</organism>
<comment type="caution">
    <text evidence="1">The sequence shown here is derived from an EMBL/GenBank/DDBJ whole genome shotgun (WGS) entry which is preliminary data.</text>
</comment>
<sequence length="358" mass="40875">MIFLSACQNDTTKSHDVADLTAGESKFELSAAQAKTIFDMPVHCITVEYPNKLGQSIGSDADLKPPRVLRPIFYGCYDWHSSVHGYWSIIKLMKAFDSLDHDGAVRSTLNKMITDQNGAIEKSFFEDKNNLSFERTYGWAWLFKLQEELITWEDPDAKRWSESLKPLVALLRSKLMDYLPKLVYPIRSGKHDNTAFGLSLMYDYALTVKDQQLAEAIAEHAIRLYQNDKKCDFSYEPSGSDFLSPCLEEAYLMSKVLNDKAYANWLQEFLPQMYARDFQLEPAIVKDRSDGQLVHLDGLNYSRAACLYGIADKIPALTHLRKIADEHLSFTLPNLTKEDDYMGSHWLGTFALYAITNQ</sequence>
<dbReference type="Pfam" id="PF11199">
    <property type="entry name" value="DUF2891"/>
    <property type="match status" value="1"/>
</dbReference>
<dbReference type="RefSeq" id="WP_156472394.1">
    <property type="nucleotide sequence ID" value="NZ_JBHUMB010000014.1"/>
</dbReference>
<dbReference type="Proteomes" id="UP001597418">
    <property type="component" value="Unassembled WGS sequence"/>
</dbReference>
<reference evidence="2" key="1">
    <citation type="journal article" date="2019" name="Int. J. Syst. Evol. Microbiol.">
        <title>The Global Catalogue of Microorganisms (GCM) 10K type strain sequencing project: providing services to taxonomists for standard genome sequencing and annotation.</title>
        <authorList>
            <consortium name="The Broad Institute Genomics Platform"/>
            <consortium name="The Broad Institute Genome Sequencing Center for Infectious Disease"/>
            <person name="Wu L."/>
            <person name="Ma J."/>
        </authorList>
    </citation>
    <scope>NUCLEOTIDE SEQUENCE [LARGE SCALE GENOMIC DNA]</scope>
    <source>
        <strain evidence="2">KCTC 42247</strain>
    </source>
</reference>
<protein>
    <submittedName>
        <fullName evidence="1">DUF2891 domain-containing protein</fullName>
    </submittedName>
</protein>